<protein>
    <submittedName>
        <fullName evidence="2">Uncharacterized protein</fullName>
    </submittedName>
</protein>
<evidence type="ECO:0000313" key="3">
    <source>
        <dbReference type="Proteomes" id="UP000247838"/>
    </source>
</evidence>
<feature type="transmembrane region" description="Helical" evidence="1">
    <location>
        <begin position="52"/>
        <end position="75"/>
    </location>
</feature>
<comment type="caution">
    <text evidence="2">The sequence shown here is derived from an EMBL/GenBank/DDBJ whole genome shotgun (WGS) entry which is preliminary data.</text>
</comment>
<evidence type="ECO:0000313" key="2">
    <source>
        <dbReference type="EMBL" id="PXY95190.1"/>
    </source>
</evidence>
<keyword evidence="1" id="KW-1133">Transmembrane helix</keyword>
<dbReference type="Proteomes" id="UP000247838">
    <property type="component" value="Unassembled WGS sequence"/>
</dbReference>
<name>A0A318MQW8_FRIPE</name>
<accession>A0A318MQW8</accession>
<sequence>MWPKPEIPPLPKPKPLKLWNWLSLIVLIYAGVLFMTVFMLPESLQTQTTMIGFFLIQLVITLAIIGICFGIRLMVYGYAEEKQKRWAQQEKAFHQHWQDWSMQSLVVLKSFLMTPSQFSVDALIDEESDIDNLSHKAMLFENVDDTLYLPFFEEIAFSLHDRVSSLPIDTALTVLIQGREIRDPLLEENLLSSFTLVNLPWQVTFKYLKAEPETPVIIDRLIDKQDNTLYLLVTDQANNQDSTAFISALLLRHQTPESIASESHIRRTMQTTPEKLNLATSQMQEMQPAFSETKVVWLGYMAEYYDTEPEITQLLAMMLGPSTFPDIYRLASCIGLLNHDLSYEAQLVLASKLAKKTQQTQLVVASVLNKLIFTVISPTLNDDISE</sequence>
<dbReference type="AlphaFoldDB" id="A0A318MQW8"/>
<reference evidence="2 3" key="1">
    <citation type="submission" date="2018-05" db="EMBL/GenBank/DDBJ databases">
        <title>Reference genomes for bee gut microbiota database.</title>
        <authorList>
            <person name="Ellegaard K.M."/>
        </authorList>
    </citation>
    <scope>NUCLEOTIDE SEQUENCE [LARGE SCALE GENOMIC DNA]</scope>
    <source>
        <strain evidence="2 3">ESL0167</strain>
    </source>
</reference>
<keyword evidence="1" id="KW-0472">Membrane</keyword>
<dbReference type="EMBL" id="QGLM01000013">
    <property type="protein sequence ID" value="PXY95190.1"/>
    <property type="molecule type" value="Genomic_DNA"/>
</dbReference>
<gene>
    <name evidence="2" type="ORF">DKK76_05245</name>
</gene>
<feature type="transmembrane region" description="Helical" evidence="1">
    <location>
        <begin position="21"/>
        <end position="40"/>
    </location>
</feature>
<keyword evidence="1" id="KW-0812">Transmembrane</keyword>
<organism evidence="2 3">
    <name type="scientific">Frischella perrara</name>
    <dbReference type="NCBI Taxonomy" id="1267021"/>
    <lineage>
        <taxon>Bacteria</taxon>
        <taxon>Pseudomonadati</taxon>
        <taxon>Pseudomonadota</taxon>
        <taxon>Gammaproteobacteria</taxon>
        <taxon>Orbales</taxon>
        <taxon>Orbaceae</taxon>
        <taxon>Frischella</taxon>
    </lineage>
</organism>
<proteinExistence type="predicted"/>
<evidence type="ECO:0000256" key="1">
    <source>
        <dbReference type="SAM" id="Phobius"/>
    </source>
</evidence>